<evidence type="ECO:0000256" key="2">
    <source>
        <dbReference type="ARBA" id="ARBA00008114"/>
    </source>
</evidence>
<keyword evidence="3" id="KW-0813">Transport</keyword>
<evidence type="ECO:0000259" key="9">
    <source>
        <dbReference type="Pfam" id="PF16916"/>
    </source>
</evidence>
<evidence type="ECO:0000256" key="6">
    <source>
        <dbReference type="ARBA" id="ARBA00023136"/>
    </source>
</evidence>
<evidence type="ECO:0000313" key="11">
    <source>
        <dbReference type="Proteomes" id="UP000028401"/>
    </source>
</evidence>
<evidence type="ECO:0000256" key="3">
    <source>
        <dbReference type="ARBA" id="ARBA00022448"/>
    </source>
</evidence>
<dbReference type="PANTHER" id="PTHR43840:SF50">
    <property type="entry name" value="MANGANESE EFFLUX SYSTEM PROTEIN MNES"/>
    <property type="match status" value="1"/>
</dbReference>
<sequence length="427" mass="47523">MAASSTNNLKLAEKGVWVSILAYIVLSIGQIAFATIVHSSALQANGFNNVTDIMGNIAILIGLRIARIPADSDHVYGHWKIESIASLISSFIMFFVGFEVLRETVMTLLSGKEETIDPLGALVGLFSAFVMLGVYLYNRDLAKKTNSQALSAASKDNLSDAVTSIGTVVAILASSIGWEWLDTAMAIIICGFILKTAYDIFHESVFSLSDGFDENLVKEYREAICLAPKVKGVKLVRGRSYGSNIFLDVVVEMSPDLSVYESHEATESIEKMLIDGFGVYDVDVHVEPAALPEEEHYASRSLELLAKEEQFLNHQNLPKLTDEKYQEILADGRMINASEKLNTFGQITDKNSVSKNNESGNLLSSRSVIPLAINHYKASQVSKKTFILTYDYWQNEQNFIVTSIWRRNDYWSCIYRQSTLKMEENDS</sequence>
<dbReference type="PANTHER" id="PTHR43840">
    <property type="entry name" value="MITOCHONDRIAL METAL TRANSPORTER 1-RELATED"/>
    <property type="match status" value="1"/>
</dbReference>
<feature type="domain" description="Cation efflux protein transmembrane" evidence="8">
    <location>
        <begin position="16"/>
        <end position="208"/>
    </location>
</feature>
<keyword evidence="4 7" id="KW-0812">Transmembrane</keyword>
<comment type="caution">
    <text evidence="10">The sequence shown here is derived from an EMBL/GenBank/DDBJ whole genome shotgun (WGS) entry which is preliminary data.</text>
</comment>
<dbReference type="Gene3D" id="3.30.70.1350">
    <property type="entry name" value="Cation efflux protein, cytoplasmic domain"/>
    <property type="match status" value="1"/>
</dbReference>
<evidence type="ECO:0000256" key="1">
    <source>
        <dbReference type="ARBA" id="ARBA00004141"/>
    </source>
</evidence>
<evidence type="ECO:0000256" key="4">
    <source>
        <dbReference type="ARBA" id="ARBA00022692"/>
    </source>
</evidence>
<dbReference type="InterPro" id="IPR002524">
    <property type="entry name" value="Cation_efflux"/>
</dbReference>
<proteinExistence type="inferred from homology"/>
<dbReference type="RefSeq" id="WP_011834385.1">
    <property type="nucleotide sequence ID" value="NZ_AZSI01000048.1"/>
</dbReference>
<accession>A0A084AAR3</accession>
<organism evidence="10 11">
    <name type="scientific">Lactococcus cremoris subsp. cremoris GE214</name>
    <dbReference type="NCBI Taxonomy" id="1415168"/>
    <lineage>
        <taxon>Bacteria</taxon>
        <taxon>Bacillati</taxon>
        <taxon>Bacillota</taxon>
        <taxon>Bacilli</taxon>
        <taxon>Lactobacillales</taxon>
        <taxon>Streptococcaceae</taxon>
        <taxon>Lactococcus</taxon>
        <taxon>Lactococcus cremoris subsp. cremoris</taxon>
    </lineage>
</organism>
<evidence type="ECO:0000313" key="10">
    <source>
        <dbReference type="EMBL" id="KEY62392.1"/>
    </source>
</evidence>
<name>A0A084AAR3_LACLC</name>
<dbReference type="GO" id="GO:0008324">
    <property type="term" value="F:monoatomic cation transmembrane transporter activity"/>
    <property type="evidence" value="ECO:0007669"/>
    <property type="project" value="InterPro"/>
</dbReference>
<dbReference type="SUPFAM" id="SSF160240">
    <property type="entry name" value="Cation efflux protein cytoplasmic domain-like"/>
    <property type="match status" value="1"/>
</dbReference>
<feature type="transmembrane region" description="Helical" evidence="7">
    <location>
        <begin position="78"/>
        <end position="98"/>
    </location>
</feature>
<feature type="transmembrane region" description="Helical" evidence="7">
    <location>
        <begin position="158"/>
        <end position="178"/>
    </location>
</feature>
<dbReference type="Pfam" id="PF01545">
    <property type="entry name" value="Cation_efflux"/>
    <property type="match status" value="1"/>
</dbReference>
<dbReference type="SMR" id="A0A084AAR3"/>
<dbReference type="Pfam" id="PF16916">
    <property type="entry name" value="ZT_dimer"/>
    <property type="match status" value="1"/>
</dbReference>
<dbReference type="EMBL" id="AZSI01000048">
    <property type="protein sequence ID" value="KEY62392.1"/>
    <property type="molecule type" value="Genomic_DNA"/>
</dbReference>
<dbReference type="SUPFAM" id="SSF161111">
    <property type="entry name" value="Cation efflux protein transmembrane domain-like"/>
    <property type="match status" value="1"/>
</dbReference>
<feature type="domain" description="Cation efflux protein cytoplasmic" evidence="9">
    <location>
        <begin position="213"/>
        <end position="288"/>
    </location>
</feature>
<dbReference type="Gene3D" id="1.20.1510.10">
    <property type="entry name" value="Cation efflux protein transmembrane domain"/>
    <property type="match status" value="1"/>
</dbReference>
<gene>
    <name evidence="10" type="ORF">U725_01555</name>
</gene>
<keyword evidence="6 7" id="KW-0472">Membrane</keyword>
<evidence type="ECO:0000259" key="8">
    <source>
        <dbReference type="Pfam" id="PF01545"/>
    </source>
</evidence>
<dbReference type="InterPro" id="IPR036837">
    <property type="entry name" value="Cation_efflux_CTD_sf"/>
</dbReference>
<dbReference type="PATRIC" id="fig|1415168.3.peg.1626"/>
<dbReference type="NCBIfam" id="TIGR01297">
    <property type="entry name" value="CDF"/>
    <property type="match status" value="1"/>
</dbReference>
<dbReference type="GO" id="GO:0016020">
    <property type="term" value="C:membrane"/>
    <property type="evidence" value="ECO:0007669"/>
    <property type="project" value="UniProtKB-SubCell"/>
</dbReference>
<protein>
    <submittedName>
        <fullName evidence="10">Putative Co/Zn/Cd cation transporter</fullName>
    </submittedName>
</protein>
<evidence type="ECO:0000256" key="5">
    <source>
        <dbReference type="ARBA" id="ARBA00022989"/>
    </source>
</evidence>
<feature type="transmembrane region" description="Helical" evidence="7">
    <location>
        <begin position="118"/>
        <end position="137"/>
    </location>
</feature>
<evidence type="ECO:0000256" key="7">
    <source>
        <dbReference type="SAM" id="Phobius"/>
    </source>
</evidence>
<feature type="transmembrane region" description="Helical" evidence="7">
    <location>
        <begin position="20"/>
        <end position="41"/>
    </location>
</feature>
<comment type="similarity">
    <text evidence="2">Belongs to the cation diffusion facilitator (CDF) transporter (TC 2.A.4) family.</text>
</comment>
<dbReference type="InterPro" id="IPR058533">
    <property type="entry name" value="Cation_efflux_TM"/>
</dbReference>
<keyword evidence="5 7" id="KW-1133">Transmembrane helix</keyword>
<comment type="subcellular location">
    <subcellularLocation>
        <location evidence="1">Membrane</location>
        <topology evidence="1">Multi-pass membrane protein</topology>
    </subcellularLocation>
</comment>
<dbReference type="InterPro" id="IPR027469">
    <property type="entry name" value="Cation_efflux_TMD_sf"/>
</dbReference>
<reference evidence="10 11" key="1">
    <citation type="submission" date="2014-06" db="EMBL/GenBank/DDBJ databases">
        <title>Draft genome sequence of the putrescine producing strain Lactococcus lactis subsp cremoris GE214.</title>
        <authorList>
            <person name="Ladero V."/>
            <person name="Linares D.M."/>
            <person name="del Rio B."/>
            <person name="Mayo B."/>
            <person name="Martin M.C."/>
            <person name="Fernandez M."/>
            <person name="Alvarez M.A."/>
        </authorList>
    </citation>
    <scope>NUCLEOTIDE SEQUENCE [LARGE SCALE GENOMIC DNA]</scope>
    <source>
        <strain evidence="10 11">GE214</strain>
    </source>
</reference>
<dbReference type="FunFam" id="1.20.1510.10:FF:000006">
    <property type="entry name" value="Divalent cation efflux transporter"/>
    <property type="match status" value="1"/>
</dbReference>
<dbReference type="Proteomes" id="UP000028401">
    <property type="component" value="Unassembled WGS sequence"/>
</dbReference>
<dbReference type="InterPro" id="IPR027470">
    <property type="entry name" value="Cation_efflux_CTD"/>
</dbReference>
<dbReference type="InterPro" id="IPR050291">
    <property type="entry name" value="CDF_Transporter"/>
</dbReference>
<dbReference type="AlphaFoldDB" id="A0A084AAR3"/>